<dbReference type="GO" id="GO:0006508">
    <property type="term" value="P:proteolysis"/>
    <property type="evidence" value="ECO:0007669"/>
    <property type="project" value="InterPro"/>
</dbReference>
<proteinExistence type="predicted"/>
<dbReference type="Gene3D" id="3.40.50.200">
    <property type="entry name" value="Peptidase S8/S53 domain"/>
    <property type="match status" value="1"/>
</dbReference>
<gene>
    <name evidence="1" type="ORF">SVIM_LOCUS260123</name>
</gene>
<accession>A0A6N2LP26</accession>
<dbReference type="InterPro" id="IPR036852">
    <property type="entry name" value="Peptidase_S8/S53_dom_sf"/>
</dbReference>
<dbReference type="GO" id="GO:0004252">
    <property type="term" value="F:serine-type endopeptidase activity"/>
    <property type="evidence" value="ECO:0007669"/>
    <property type="project" value="InterPro"/>
</dbReference>
<dbReference type="EMBL" id="CAADRP010001590">
    <property type="protein sequence ID" value="VFU42807.1"/>
    <property type="molecule type" value="Genomic_DNA"/>
</dbReference>
<dbReference type="AlphaFoldDB" id="A0A6N2LP26"/>
<protein>
    <recommendedName>
        <fullName evidence="2">Peptidase S8/S53 domain-containing protein</fullName>
    </recommendedName>
</protein>
<name>A0A6N2LP26_SALVM</name>
<evidence type="ECO:0008006" key="2">
    <source>
        <dbReference type="Google" id="ProtNLM"/>
    </source>
</evidence>
<evidence type="ECO:0000313" key="1">
    <source>
        <dbReference type="EMBL" id="VFU42807.1"/>
    </source>
</evidence>
<reference evidence="1" key="1">
    <citation type="submission" date="2019-03" db="EMBL/GenBank/DDBJ databases">
        <authorList>
            <person name="Mank J."/>
            <person name="Almeida P."/>
        </authorList>
    </citation>
    <scope>NUCLEOTIDE SEQUENCE</scope>
    <source>
        <strain evidence="1">78183</strain>
    </source>
</reference>
<sequence>MSSISPDAGGHGHTIIYCNWWSSESASFMGLSLRIGRGGAPSAWLAATKFAGYRWLRRGRSSRCIDDAIFDGVDVLSVSLGSTTSSLPPIVEDAVAIGSFMP</sequence>
<dbReference type="SUPFAM" id="SSF52743">
    <property type="entry name" value="Subtilisin-like"/>
    <property type="match status" value="1"/>
</dbReference>
<organism evidence="1">
    <name type="scientific">Salix viminalis</name>
    <name type="common">Common osier</name>
    <name type="synonym">Basket willow</name>
    <dbReference type="NCBI Taxonomy" id="40686"/>
    <lineage>
        <taxon>Eukaryota</taxon>
        <taxon>Viridiplantae</taxon>
        <taxon>Streptophyta</taxon>
        <taxon>Embryophyta</taxon>
        <taxon>Tracheophyta</taxon>
        <taxon>Spermatophyta</taxon>
        <taxon>Magnoliopsida</taxon>
        <taxon>eudicotyledons</taxon>
        <taxon>Gunneridae</taxon>
        <taxon>Pentapetalae</taxon>
        <taxon>rosids</taxon>
        <taxon>fabids</taxon>
        <taxon>Malpighiales</taxon>
        <taxon>Salicaceae</taxon>
        <taxon>Saliceae</taxon>
        <taxon>Salix</taxon>
    </lineage>
</organism>